<feature type="domain" description="Tyr recombinase" evidence="5">
    <location>
        <begin position="122"/>
        <end position="287"/>
    </location>
</feature>
<evidence type="ECO:0000259" key="5">
    <source>
        <dbReference type="PROSITE" id="PS51898"/>
    </source>
</evidence>
<dbReference type="PROSITE" id="PS51900">
    <property type="entry name" value="CB"/>
    <property type="match status" value="1"/>
</dbReference>
<dbReference type="Gene3D" id="1.10.443.10">
    <property type="entry name" value="Intergrase catalytic core"/>
    <property type="match status" value="1"/>
</dbReference>
<dbReference type="InterPro" id="IPR050090">
    <property type="entry name" value="Tyrosine_recombinase_XerCD"/>
</dbReference>
<keyword evidence="3" id="KW-0233">DNA recombination</keyword>
<evidence type="ECO:0000256" key="3">
    <source>
        <dbReference type="ARBA" id="ARBA00023172"/>
    </source>
</evidence>
<dbReference type="InterPro" id="IPR057084">
    <property type="entry name" value="Int_N"/>
</dbReference>
<evidence type="ECO:0000256" key="4">
    <source>
        <dbReference type="PROSITE-ProRule" id="PRU01248"/>
    </source>
</evidence>
<evidence type="ECO:0000313" key="8">
    <source>
        <dbReference type="Proteomes" id="UP000245212"/>
    </source>
</evidence>
<dbReference type="Gene3D" id="1.10.150.130">
    <property type="match status" value="1"/>
</dbReference>
<feature type="domain" description="Core-binding (CB)" evidence="6">
    <location>
        <begin position="21"/>
        <end position="100"/>
    </location>
</feature>
<dbReference type="GO" id="GO:0015074">
    <property type="term" value="P:DNA integration"/>
    <property type="evidence" value="ECO:0007669"/>
    <property type="project" value="UniProtKB-KW"/>
</dbReference>
<dbReference type="PANTHER" id="PTHR30349">
    <property type="entry name" value="PHAGE INTEGRASE-RELATED"/>
    <property type="match status" value="1"/>
</dbReference>
<accession>A0A2V1K3B5</accession>
<dbReference type="InterPro" id="IPR010998">
    <property type="entry name" value="Integrase_recombinase_N"/>
</dbReference>
<dbReference type="EMBL" id="QETA01000003">
    <property type="protein sequence ID" value="PWF22938.1"/>
    <property type="molecule type" value="Genomic_DNA"/>
</dbReference>
<gene>
    <name evidence="7" type="ORF">DD235_07950</name>
</gene>
<keyword evidence="2 4" id="KW-0238">DNA-binding</keyword>
<evidence type="ECO:0000256" key="2">
    <source>
        <dbReference type="ARBA" id="ARBA00023125"/>
    </source>
</evidence>
<name>A0A2V1K3B5_9BURK</name>
<dbReference type="CDD" id="cd00796">
    <property type="entry name" value="INT_Rci_Hp1_C"/>
    <property type="match status" value="1"/>
</dbReference>
<dbReference type="Pfam" id="PF24624">
    <property type="entry name" value="Int_N"/>
    <property type="match status" value="1"/>
</dbReference>
<dbReference type="InterPro" id="IPR044068">
    <property type="entry name" value="CB"/>
</dbReference>
<dbReference type="InterPro" id="IPR011010">
    <property type="entry name" value="DNA_brk_join_enz"/>
</dbReference>
<protein>
    <submittedName>
        <fullName evidence="7">Integrase</fullName>
    </submittedName>
</protein>
<dbReference type="Proteomes" id="UP000245212">
    <property type="component" value="Unassembled WGS sequence"/>
</dbReference>
<dbReference type="GO" id="GO:0003677">
    <property type="term" value="F:DNA binding"/>
    <property type="evidence" value="ECO:0007669"/>
    <property type="project" value="UniProtKB-UniRule"/>
</dbReference>
<dbReference type="InterPro" id="IPR013762">
    <property type="entry name" value="Integrase-like_cat_sf"/>
</dbReference>
<reference evidence="8" key="1">
    <citation type="submission" date="2018-05" db="EMBL/GenBank/DDBJ databases">
        <authorList>
            <person name="Li Y."/>
        </authorList>
    </citation>
    <scope>NUCLEOTIDE SEQUENCE [LARGE SCALE GENOMIC DNA]</scope>
    <source>
        <strain evidence="8">3d-2-2</strain>
    </source>
</reference>
<organism evidence="7 8">
    <name type="scientific">Corticimicrobacter populi</name>
    <dbReference type="NCBI Taxonomy" id="2175229"/>
    <lineage>
        <taxon>Bacteria</taxon>
        <taxon>Pseudomonadati</taxon>
        <taxon>Pseudomonadota</taxon>
        <taxon>Betaproteobacteria</taxon>
        <taxon>Burkholderiales</taxon>
        <taxon>Alcaligenaceae</taxon>
        <taxon>Corticimicrobacter</taxon>
    </lineage>
</organism>
<dbReference type="PROSITE" id="PS51898">
    <property type="entry name" value="TYR_RECOMBINASE"/>
    <property type="match status" value="1"/>
</dbReference>
<evidence type="ECO:0000313" key="7">
    <source>
        <dbReference type="EMBL" id="PWF22938.1"/>
    </source>
</evidence>
<sequence length="293" mass="33517">MWVKSNANNQADWMPEKKDLRRLDELAAIWFDHHGKELRAAEDTYKRIKAAIAALKNPIASEFNAQVFAAFRSQRLDAGISLNTVNREHAYMRAMFNELIRLGVWKRDNPLKDLRQFKVQENELSYLTKEQIAVLLVELKKSTNPHVDLVSRICLATGARWSEAEQLQPQQVRQRLIQFARTKTGKARAVPISQDMQDEIFTHHAEHRNMGAVFTGCTGAFKEAIERAGIQLPMGQLTHVLRHTFASHFMINGGNILTLQRILGHQDLKTTMRYAHLAPDHLDSARQLNPLVL</sequence>
<evidence type="ECO:0000259" key="6">
    <source>
        <dbReference type="PROSITE" id="PS51900"/>
    </source>
</evidence>
<evidence type="ECO:0000256" key="1">
    <source>
        <dbReference type="ARBA" id="ARBA00022908"/>
    </source>
</evidence>
<dbReference type="GO" id="GO:0006310">
    <property type="term" value="P:DNA recombination"/>
    <property type="evidence" value="ECO:0007669"/>
    <property type="project" value="UniProtKB-KW"/>
</dbReference>
<dbReference type="SUPFAM" id="SSF56349">
    <property type="entry name" value="DNA breaking-rejoining enzymes"/>
    <property type="match status" value="1"/>
</dbReference>
<keyword evidence="8" id="KW-1185">Reference proteome</keyword>
<dbReference type="PANTHER" id="PTHR30349:SF93">
    <property type="entry name" value="FELS-2 PROPHAGE PROTEIN"/>
    <property type="match status" value="1"/>
</dbReference>
<dbReference type="Pfam" id="PF00589">
    <property type="entry name" value="Phage_integrase"/>
    <property type="match status" value="1"/>
</dbReference>
<keyword evidence="1" id="KW-0229">DNA integration</keyword>
<dbReference type="AlphaFoldDB" id="A0A2V1K3B5"/>
<proteinExistence type="predicted"/>
<dbReference type="InterPro" id="IPR002104">
    <property type="entry name" value="Integrase_catalytic"/>
</dbReference>
<comment type="caution">
    <text evidence="7">The sequence shown here is derived from an EMBL/GenBank/DDBJ whole genome shotgun (WGS) entry which is preliminary data.</text>
</comment>